<feature type="transmembrane region" description="Helical" evidence="1">
    <location>
        <begin position="6"/>
        <end position="30"/>
    </location>
</feature>
<keyword evidence="1" id="KW-0472">Membrane</keyword>
<protein>
    <recommendedName>
        <fullName evidence="2">DUF2062 domain-containing protein</fullName>
    </recommendedName>
</protein>
<feature type="transmembrane region" description="Helical" evidence="1">
    <location>
        <begin position="87"/>
        <end position="116"/>
    </location>
</feature>
<dbReference type="Proteomes" id="UP000032266">
    <property type="component" value="Chromosome"/>
</dbReference>
<organism evidence="3 4">
    <name type="scientific">Gynuella sunshinyii YC6258</name>
    <dbReference type="NCBI Taxonomy" id="1445510"/>
    <lineage>
        <taxon>Bacteria</taxon>
        <taxon>Pseudomonadati</taxon>
        <taxon>Pseudomonadota</taxon>
        <taxon>Gammaproteobacteria</taxon>
        <taxon>Oceanospirillales</taxon>
        <taxon>Saccharospirillaceae</taxon>
        <taxon>Gynuella</taxon>
    </lineage>
</organism>
<accession>A0A0C5VMA1</accession>
<feature type="transmembrane region" description="Helical" evidence="1">
    <location>
        <begin position="42"/>
        <end position="64"/>
    </location>
</feature>
<dbReference type="PANTHER" id="PTHR40547">
    <property type="entry name" value="SLL0298 PROTEIN"/>
    <property type="match status" value="1"/>
</dbReference>
<dbReference type="Pfam" id="PF09835">
    <property type="entry name" value="DUF2062"/>
    <property type="match status" value="1"/>
</dbReference>
<evidence type="ECO:0000313" key="4">
    <source>
        <dbReference type="Proteomes" id="UP000032266"/>
    </source>
</evidence>
<dbReference type="EMBL" id="CP007142">
    <property type="protein sequence ID" value="AJQ95837.1"/>
    <property type="molecule type" value="Genomic_DNA"/>
</dbReference>
<proteinExistence type="predicted"/>
<dbReference type="InterPro" id="IPR018639">
    <property type="entry name" value="DUF2062"/>
</dbReference>
<reference evidence="3 4" key="1">
    <citation type="submission" date="2014-01" db="EMBL/GenBank/DDBJ databases">
        <title>Full genme sequencing of cellulolytic bacterium Gynuella sunshinyii YC6258T gen. nov., sp. nov.</title>
        <authorList>
            <person name="Khan H."/>
            <person name="Chung E.J."/>
            <person name="Chung Y.R."/>
        </authorList>
    </citation>
    <scope>NUCLEOTIDE SEQUENCE [LARGE SCALE GENOMIC DNA]</scope>
    <source>
        <strain evidence="3 4">YC6258</strain>
    </source>
</reference>
<evidence type="ECO:0000256" key="1">
    <source>
        <dbReference type="SAM" id="Phobius"/>
    </source>
</evidence>
<keyword evidence="1" id="KW-0812">Transmembrane</keyword>
<keyword evidence="1" id="KW-1133">Transmembrane helix</keyword>
<dbReference type="STRING" id="1445510.YC6258_03801"/>
<dbReference type="HOGENOM" id="CLU_102912_3_2_6"/>
<dbReference type="AlphaFoldDB" id="A0A0C5VMA1"/>
<dbReference type="PATRIC" id="fig|1445510.3.peg.3778"/>
<gene>
    <name evidence="3" type="ORF">YC6258_03801</name>
</gene>
<name>A0A0C5VMA1_9GAMM</name>
<sequence>MAKAFFIGLFVSMLPIPSQMIVAGLFAIWLNANLPISVSLVWITNPLTMAPIFYFNYLLGNWILRSPVKLEKFHLSVEWMVKQMEAIWWPLLTGSIIIGIISGILGAAFINAFWHWHVRRSWAKRKLRHKH</sequence>
<feature type="domain" description="DUF2062" evidence="2">
    <location>
        <begin position="2"/>
        <end position="122"/>
    </location>
</feature>
<dbReference type="KEGG" id="gsn:YC6258_03801"/>
<evidence type="ECO:0000313" key="3">
    <source>
        <dbReference type="EMBL" id="AJQ95837.1"/>
    </source>
</evidence>
<evidence type="ECO:0000259" key="2">
    <source>
        <dbReference type="Pfam" id="PF09835"/>
    </source>
</evidence>
<dbReference type="PANTHER" id="PTHR40547:SF1">
    <property type="entry name" value="SLL0298 PROTEIN"/>
    <property type="match status" value="1"/>
</dbReference>
<keyword evidence="4" id="KW-1185">Reference proteome</keyword>